<evidence type="ECO:0000313" key="1">
    <source>
        <dbReference type="EMBL" id="ROP37443.1"/>
    </source>
</evidence>
<reference evidence="1 2" key="1">
    <citation type="submission" date="2018-11" db="EMBL/GenBank/DDBJ databases">
        <title>Sequencing the genomes of 1000 actinobacteria strains.</title>
        <authorList>
            <person name="Klenk H.-P."/>
        </authorList>
    </citation>
    <scope>NUCLEOTIDE SEQUENCE [LARGE SCALE GENOMIC DNA]</scope>
    <source>
        <strain evidence="1 2">DSM 44231</strain>
    </source>
</reference>
<dbReference type="AlphaFoldDB" id="A0A3N1H4H7"/>
<organism evidence="1 2">
    <name type="scientific">Saccharothrix texasensis</name>
    <dbReference type="NCBI Taxonomy" id="103734"/>
    <lineage>
        <taxon>Bacteria</taxon>
        <taxon>Bacillati</taxon>
        <taxon>Actinomycetota</taxon>
        <taxon>Actinomycetes</taxon>
        <taxon>Pseudonocardiales</taxon>
        <taxon>Pseudonocardiaceae</taxon>
        <taxon>Saccharothrix</taxon>
    </lineage>
</organism>
<accession>A0A3N1H4H7</accession>
<dbReference type="Proteomes" id="UP000268727">
    <property type="component" value="Unassembled WGS sequence"/>
</dbReference>
<dbReference type="EMBL" id="RJKM01000001">
    <property type="protein sequence ID" value="ROP37443.1"/>
    <property type="molecule type" value="Genomic_DNA"/>
</dbReference>
<proteinExistence type="predicted"/>
<protein>
    <submittedName>
        <fullName evidence="1">Uncharacterized protein</fullName>
    </submittedName>
</protein>
<comment type="caution">
    <text evidence="1">The sequence shown here is derived from an EMBL/GenBank/DDBJ whole genome shotgun (WGS) entry which is preliminary data.</text>
</comment>
<keyword evidence="2" id="KW-1185">Reference proteome</keyword>
<name>A0A3N1H4H7_9PSEU</name>
<sequence>MTATSSVPGTKPPRLVISSGRALHQESAALKRMVEEYGQTPHGGSLHVTEREAWKAAPGHSQRAHRRRLWQYGMQLCRLILVNVYDHMWSTGRLLGADDSIPLYSHHTLARVACEGAARIGYLLDPAIGYEHRLLRSAVFALADADARVTAAREVTTHPLLPHAADEPTRRRDELLDLIERAGITIRRNGRQQPTHFEVGAPPVVEPCKTNLTELVKRFYPDRPGTYRSTSGVVHSNPWVLNDTVTSSPFTPELVLEPDVQGIGAATLTTIDASIIVVESYARYYGHDPAPAVRKSRSRAQVIDGLLREWITKPLGR</sequence>
<gene>
    <name evidence="1" type="ORF">EDD40_2756</name>
</gene>
<evidence type="ECO:0000313" key="2">
    <source>
        <dbReference type="Proteomes" id="UP000268727"/>
    </source>
</evidence>